<dbReference type="Pfam" id="PF01925">
    <property type="entry name" value="TauE"/>
    <property type="match status" value="1"/>
</dbReference>
<gene>
    <name evidence="9" type="ORF">KDN34_01860</name>
</gene>
<dbReference type="EMBL" id="CP073587">
    <property type="protein sequence ID" value="QUN06241.1"/>
    <property type="molecule type" value="Genomic_DNA"/>
</dbReference>
<evidence type="ECO:0000256" key="5">
    <source>
        <dbReference type="ARBA" id="ARBA00022692"/>
    </source>
</evidence>
<keyword evidence="4 8" id="KW-1003">Cell membrane</keyword>
<feature type="transmembrane region" description="Helical" evidence="8">
    <location>
        <begin position="6"/>
        <end position="23"/>
    </location>
</feature>
<evidence type="ECO:0000256" key="4">
    <source>
        <dbReference type="ARBA" id="ARBA00022475"/>
    </source>
</evidence>
<keyword evidence="3" id="KW-0813">Transport</keyword>
<protein>
    <recommendedName>
        <fullName evidence="8">Probable membrane transporter protein</fullName>
    </recommendedName>
</protein>
<feature type="transmembrane region" description="Helical" evidence="8">
    <location>
        <begin position="69"/>
        <end position="89"/>
    </location>
</feature>
<organism evidence="9 10">
    <name type="scientific">Shewanella yunxiaonensis</name>
    <dbReference type="NCBI Taxonomy" id="2829809"/>
    <lineage>
        <taxon>Bacteria</taxon>
        <taxon>Pseudomonadati</taxon>
        <taxon>Pseudomonadota</taxon>
        <taxon>Gammaproteobacteria</taxon>
        <taxon>Alteromonadales</taxon>
        <taxon>Shewanellaceae</taxon>
        <taxon>Shewanella</taxon>
    </lineage>
</organism>
<feature type="transmembrane region" description="Helical" evidence="8">
    <location>
        <begin position="123"/>
        <end position="148"/>
    </location>
</feature>
<evidence type="ECO:0000256" key="2">
    <source>
        <dbReference type="ARBA" id="ARBA00009142"/>
    </source>
</evidence>
<accession>A0ABX7YV94</accession>
<dbReference type="InterPro" id="IPR002781">
    <property type="entry name" value="TM_pro_TauE-like"/>
</dbReference>
<evidence type="ECO:0000256" key="6">
    <source>
        <dbReference type="ARBA" id="ARBA00022989"/>
    </source>
</evidence>
<proteinExistence type="inferred from homology"/>
<feature type="transmembrane region" description="Helical" evidence="8">
    <location>
        <begin position="96"/>
        <end position="117"/>
    </location>
</feature>
<dbReference type="PANTHER" id="PTHR30269:SF37">
    <property type="entry name" value="MEMBRANE TRANSPORTER PROTEIN"/>
    <property type="match status" value="1"/>
</dbReference>
<keyword evidence="5 8" id="KW-0812">Transmembrane</keyword>
<feature type="transmembrane region" description="Helical" evidence="8">
    <location>
        <begin position="190"/>
        <end position="208"/>
    </location>
</feature>
<keyword evidence="6 8" id="KW-1133">Transmembrane helix</keyword>
<evidence type="ECO:0000256" key="7">
    <source>
        <dbReference type="ARBA" id="ARBA00023136"/>
    </source>
</evidence>
<evidence type="ECO:0000313" key="10">
    <source>
        <dbReference type="Proteomes" id="UP000679575"/>
    </source>
</evidence>
<dbReference type="RefSeq" id="WP_212595257.1">
    <property type="nucleotide sequence ID" value="NZ_CP073587.1"/>
</dbReference>
<dbReference type="Proteomes" id="UP000679575">
    <property type="component" value="Chromosome"/>
</dbReference>
<comment type="similarity">
    <text evidence="2 8">Belongs to the 4-toluene sulfonate uptake permease (TSUP) (TC 2.A.102) family.</text>
</comment>
<keyword evidence="10" id="KW-1185">Reference proteome</keyword>
<name>A0ABX7YV94_9GAMM</name>
<keyword evidence="7 8" id="KW-0472">Membrane</keyword>
<evidence type="ECO:0000256" key="3">
    <source>
        <dbReference type="ARBA" id="ARBA00022448"/>
    </source>
</evidence>
<dbReference type="PANTHER" id="PTHR30269">
    <property type="entry name" value="TRANSMEMBRANE PROTEIN YFCA"/>
    <property type="match status" value="1"/>
</dbReference>
<reference evidence="9 10" key="1">
    <citation type="submission" date="2021-04" db="EMBL/GenBank/DDBJ databases">
        <title>Novel species identification of genus Shewanella.</title>
        <authorList>
            <person name="Liu G."/>
        </authorList>
    </citation>
    <scope>NUCLEOTIDE SEQUENCE [LARGE SCALE GENOMIC DNA]</scope>
    <source>
        <strain evidence="9 10">FJAT-54481</strain>
    </source>
</reference>
<feature type="transmembrane region" description="Helical" evidence="8">
    <location>
        <begin position="28"/>
        <end position="49"/>
    </location>
</feature>
<evidence type="ECO:0000256" key="1">
    <source>
        <dbReference type="ARBA" id="ARBA00004651"/>
    </source>
</evidence>
<comment type="subcellular location">
    <subcellularLocation>
        <location evidence="1 8">Cell membrane</location>
        <topology evidence="1 8">Multi-pass membrane protein</topology>
    </subcellularLocation>
</comment>
<evidence type="ECO:0000256" key="8">
    <source>
        <dbReference type="RuleBase" id="RU363041"/>
    </source>
</evidence>
<dbReference type="InterPro" id="IPR052017">
    <property type="entry name" value="TSUP"/>
</dbReference>
<evidence type="ECO:0000313" key="9">
    <source>
        <dbReference type="EMBL" id="QUN06241.1"/>
    </source>
</evidence>
<sequence>MPIELALGLIAAVTSIVTAIIGFGGGMLLIAVMPLFLPAAVIIPIHGFTQLASNASRMAFDLQNVNRQLLWPFLIGSIAGIAVFGWLLLNIHSDYIPLAIGIYLLLNTWSTWFARLILRYENFYLVGFLQTGLGLVVGATGPLGLSILNKHIDDHNEVIATSSMFMTITHLSKLAVFGVMGFALWDYLPVLLTMTLCSIAGSFIGTRLRHKVQREQIKPVIKILLTLLALNMIAKVLL</sequence>